<evidence type="ECO:0000259" key="2">
    <source>
        <dbReference type="Pfam" id="PF17517"/>
    </source>
</evidence>
<accession>A0A9D5QBK8</accession>
<keyword evidence="1" id="KW-0732">Signal</keyword>
<protein>
    <recommendedName>
        <fullName evidence="2">IgGFc-binding protein N-terminal domain-containing protein</fullName>
    </recommendedName>
</protein>
<evidence type="ECO:0000256" key="1">
    <source>
        <dbReference type="SAM" id="SignalP"/>
    </source>
</evidence>
<proteinExistence type="predicted"/>
<dbReference type="Pfam" id="PF17517">
    <property type="entry name" value="IgGFc_binding"/>
    <property type="match status" value="1"/>
</dbReference>
<organism evidence="3 4">
    <name type="scientific">candidate division WOR-3 bacterium</name>
    <dbReference type="NCBI Taxonomy" id="2052148"/>
    <lineage>
        <taxon>Bacteria</taxon>
        <taxon>Bacteria division WOR-3</taxon>
    </lineage>
</organism>
<sequence>MIKKTLLSVGIILLAAAVPAIAGTSGNLDYMKLDTGWEIYEDIGATHAVGSFAPMALMEDEKDSFSIYLNTYGDVVVFSFEDDNYCELVDTSGTILWSDILGKDEYSHISDLPVGIYSVVKIGSGKGISVLSGDPFAKGLGCWYAVNQYNQPLSTKLYTVGPKASSSGDELFAVFSYEDNNHVIVRNMDTEEVIWEGDLDSSEYNIDIQATKIPQVYDIEASYPVSVMTVCGVNGMYIPAFNGTFTGKNFMAYQHEWSVVPQDCQVIPWEDNTTVTMTEMGNPANVIKTETCNEKGDVKMFNIPVNTAVHIHSDKDISLSQTEWWSFGPDKPYLCGYYMVRGIDPDGLGLGKEFYLPIEMSYGESFSRLHVVAFSDSTDIAITRTPRDGVGINPVWEGTLNKGEYYQYTNGSDNEDIAVLHLVASKDVITSLSCNDLQGSDFFPGWVRYGQSTISEPNLITPVPVTELITRIGRQVVLKYLHMSDGLHADVFDASGRKVSEIHSPEQSGEIVWGQGYGPGVYFIRIESDIQGLTRKVVLIR</sequence>
<feature type="signal peptide" evidence="1">
    <location>
        <begin position="1"/>
        <end position="22"/>
    </location>
</feature>
<gene>
    <name evidence="3" type="ORF">GF359_00040</name>
</gene>
<dbReference type="EMBL" id="WJKJ01000003">
    <property type="protein sequence ID" value="MBD3363584.1"/>
    <property type="molecule type" value="Genomic_DNA"/>
</dbReference>
<dbReference type="InterPro" id="IPR035234">
    <property type="entry name" value="IgGFc-bd_N"/>
</dbReference>
<evidence type="ECO:0000313" key="4">
    <source>
        <dbReference type="Proteomes" id="UP000630660"/>
    </source>
</evidence>
<name>A0A9D5QBK8_UNCW3</name>
<evidence type="ECO:0000313" key="3">
    <source>
        <dbReference type="EMBL" id="MBD3363584.1"/>
    </source>
</evidence>
<reference evidence="3" key="1">
    <citation type="submission" date="2019-11" db="EMBL/GenBank/DDBJ databases">
        <title>Microbial mats filling the niche in hypersaline microbial mats.</title>
        <authorList>
            <person name="Wong H.L."/>
            <person name="Macleod F.I."/>
            <person name="White R.A. III"/>
            <person name="Burns B.P."/>
        </authorList>
    </citation>
    <scope>NUCLEOTIDE SEQUENCE</scope>
    <source>
        <strain evidence="3">Bin_327</strain>
    </source>
</reference>
<feature type="domain" description="IgGFc-binding protein N-terminal" evidence="2">
    <location>
        <begin position="246"/>
        <end position="471"/>
    </location>
</feature>
<dbReference type="Proteomes" id="UP000630660">
    <property type="component" value="Unassembled WGS sequence"/>
</dbReference>
<comment type="caution">
    <text evidence="3">The sequence shown here is derived from an EMBL/GenBank/DDBJ whole genome shotgun (WGS) entry which is preliminary data.</text>
</comment>
<dbReference type="AlphaFoldDB" id="A0A9D5QBK8"/>
<feature type="chain" id="PRO_5039425565" description="IgGFc-binding protein N-terminal domain-containing protein" evidence="1">
    <location>
        <begin position="23"/>
        <end position="541"/>
    </location>
</feature>